<evidence type="ECO:0000256" key="1">
    <source>
        <dbReference type="ARBA" id="ARBA00001232"/>
    </source>
</evidence>
<comment type="subunit">
    <text evidence="9 10">Homodimer. Probably interacts with PlsY.</text>
</comment>
<evidence type="ECO:0000256" key="2">
    <source>
        <dbReference type="ARBA" id="ARBA00022490"/>
    </source>
</evidence>
<keyword evidence="3 10" id="KW-0444">Lipid biosynthesis</keyword>
<accession>A0A2W5T0L5</accession>
<keyword evidence="5 10" id="KW-0443">Lipid metabolism</keyword>
<evidence type="ECO:0000256" key="4">
    <source>
        <dbReference type="ARBA" id="ARBA00022679"/>
    </source>
</evidence>
<dbReference type="Pfam" id="PF02504">
    <property type="entry name" value="FA_synthesis"/>
    <property type="match status" value="1"/>
</dbReference>
<dbReference type="GO" id="GO:0043811">
    <property type="term" value="F:phosphate:acyl-[acyl carrier protein] acyltransferase activity"/>
    <property type="evidence" value="ECO:0007669"/>
    <property type="project" value="UniProtKB-UniRule"/>
</dbReference>
<evidence type="ECO:0000256" key="9">
    <source>
        <dbReference type="ARBA" id="ARBA00046608"/>
    </source>
</evidence>
<keyword evidence="2 10" id="KW-0963">Cytoplasm</keyword>
<protein>
    <recommendedName>
        <fullName evidence="8 10">Phosphate acyltransferase</fullName>
        <ecNumber evidence="8 10">2.3.1.274</ecNumber>
    </recommendedName>
    <alternativeName>
        <fullName evidence="10">Acyl-ACP phosphotransacylase</fullName>
    </alternativeName>
    <alternativeName>
        <fullName evidence="10">Acyl-[acyl-carrier-protein]--phosphate acyltransferase</fullName>
    </alternativeName>
    <alternativeName>
        <fullName evidence="10">Phosphate-acyl-ACP acyltransferase</fullName>
    </alternativeName>
</protein>
<dbReference type="Proteomes" id="UP000249061">
    <property type="component" value="Unassembled WGS sequence"/>
</dbReference>
<dbReference type="GO" id="GO:0006633">
    <property type="term" value="P:fatty acid biosynthetic process"/>
    <property type="evidence" value="ECO:0007669"/>
    <property type="project" value="UniProtKB-UniRule"/>
</dbReference>
<keyword evidence="7 10" id="KW-1208">Phospholipid metabolism</keyword>
<comment type="catalytic activity">
    <reaction evidence="1 10">
        <text>a fatty acyl-[ACP] + phosphate = an acyl phosphate + holo-[ACP]</text>
        <dbReference type="Rhea" id="RHEA:42292"/>
        <dbReference type="Rhea" id="RHEA-COMP:9685"/>
        <dbReference type="Rhea" id="RHEA-COMP:14125"/>
        <dbReference type="ChEBI" id="CHEBI:43474"/>
        <dbReference type="ChEBI" id="CHEBI:59918"/>
        <dbReference type="ChEBI" id="CHEBI:64479"/>
        <dbReference type="ChEBI" id="CHEBI:138651"/>
        <dbReference type="EC" id="2.3.1.274"/>
    </reaction>
</comment>
<evidence type="ECO:0000256" key="8">
    <source>
        <dbReference type="ARBA" id="ARBA00024069"/>
    </source>
</evidence>
<dbReference type="NCBIfam" id="TIGR00182">
    <property type="entry name" value="plsX"/>
    <property type="match status" value="1"/>
</dbReference>
<evidence type="ECO:0000313" key="11">
    <source>
        <dbReference type="EMBL" id="PZR08840.1"/>
    </source>
</evidence>
<comment type="function">
    <text evidence="10">Catalyzes the reversible formation of acyl-phosphate (acyl-PO(4)) from acyl-[acyl-carrier-protein] (acyl-ACP). This enzyme utilizes acyl-ACP as fatty acyl donor, but not acyl-CoA.</text>
</comment>
<dbReference type="Gene3D" id="3.40.718.10">
    <property type="entry name" value="Isopropylmalate Dehydrogenase"/>
    <property type="match status" value="1"/>
</dbReference>
<comment type="subcellular location">
    <subcellularLocation>
        <location evidence="10">Cytoplasm</location>
    </subcellularLocation>
    <text evidence="10">Associated with the membrane possibly through PlsY.</text>
</comment>
<keyword evidence="11" id="KW-0012">Acyltransferase</keyword>
<dbReference type="AlphaFoldDB" id="A0A2W5T0L5"/>
<reference evidence="11 12" key="1">
    <citation type="submission" date="2017-08" db="EMBL/GenBank/DDBJ databases">
        <title>Infants hospitalized years apart are colonized by the same room-sourced microbial strains.</title>
        <authorList>
            <person name="Brooks B."/>
            <person name="Olm M.R."/>
            <person name="Firek B.A."/>
            <person name="Baker R."/>
            <person name="Thomas B.C."/>
            <person name="Morowitz M.J."/>
            <person name="Banfield J.F."/>
        </authorList>
    </citation>
    <scope>NUCLEOTIDE SEQUENCE [LARGE SCALE GENOMIC DNA]</scope>
    <source>
        <strain evidence="11">S2_003_000_R2_14</strain>
    </source>
</reference>
<dbReference type="SUPFAM" id="SSF53659">
    <property type="entry name" value="Isocitrate/Isopropylmalate dehydrogenase-like"/>
    <property type="match status" value="1"/>
</dbReference>
<dbReference type="InterPro" id="IPR012281">
    <property type="entry name" value="Phospholipid_synth_PlsX-like"/>
</dbReference>
<comment type="similarity">
    <text evidence="10">Belongs to the PlsX family.</text>
</comment>
<dbReference type="HAMAP" id="MF_00019">
    <property type="entry name" value="PlsX"/>
    <property type="match status" value="1"/>
</dbReference>
<dbReference type="PANTHER" id="PTHR30100:SF1">
    <property type="entry name" value="PHOSPHATE ACYLTRANSFERASE"/>
    <property type="match status" value="1"/>
</dbReference>
<sequence>MSQRPVTIAFDVMGSDHGPLEIVRGAAQLTLETPHIHALLVGDRAQIADALTRVRHNAERVAVHHAPDFVAMHEKPAAALDAKPYASVLVATQLVKAGEADAVVSAGNTGAGVLACARTFTLIRGVRRAALATVYPTAVGRGEKNDPFSLILDVGATVDAAPEDLVAFAVMGSAYARIISKNENPTVALLSNGTEPSKGPARVVEAHQKLQSLKGVRFIGNVEGVDIPKGTADVVVCDGFVGNVCLKMLEGVNETVMELAKYAYKEKLLWRAGLAMLSSGIERIKEVTDWEQYGGAPILGFDRLFIKAHGRSKARAISNAGKVAGRAVSHDLANAIQQMLP</sequence>
<evidence type="ECO:0000256" key="6">
    <source>
        <dbReference type="ARBA" id="ARBA00023209"/>
    </source>
</evidence>
<name>A0A2W5T0L5_9BACT</name>
<dbReference type="PIRSF" id="PIRSF002465">
    <property type="entry name" value="Phsphlp_syn_PlsX"/>
    <property type="match status" value="1"/>
</dbReference>
<dbReference type="InterPro" id="IPR003664">
    <property type="entry name" value="FA_synthesis"/>
</dbReference>
<evidence type="ECO:0000256" key="7">
    <source>
        <dbReference type="ARBA" id="ARBA00023264"/>
    </source>
</evidence>
<comment type="pathway">
    <text evidence="10">Lipid metabolism; phospholipid metabolism.</text>
</comment>
<dbReference type="EMBL" id="QFQP01000023">
    <property type="protein sequence ID" value="PZR08840.1"/>
    <property type="molecule type" value="Genomic_DNA"/>
</dbReference>
<dbReference type="PANTHER" id="PTHR30100">
    <property type="entry name" value="FATTY ACID/PHOSPHOLIPID SYNTHESIS PROTEIN PLSX"/>
    <property type="match status" value="1"/>
</dbReference>
<gene>
    <name evidence="10 11" type="primary">plsX</name>
    <name evidence="11" type="ORF">DI536_23380</name>
</gene>
<comment type="caution">
    <text evidence="11">The sequence shown here is derived from an EMBL/GenBank/DDBJ whole genome shotgun (WGS) entry which is preliminary data.</text>
</comment>
<evidence type="ECO:0000256" key="3">
    <source>
        <dbReference type="ARBA" id="ARBA00022516"/>
    </source>
</evidence>
<dbReference type="GO" id="GO:0008654">
    <property type="term" value="P:phospholipid biosynthetic process"/>
    <property type="evidence" value="ECO:0007669"/>
    <property type="project" value="UniProtKB-KW"/>
</dbReference>
<evidence type="ECO:0000256" key="10">
    <source>
        <dbReference type="HAMAP-Rule" id="MF_00019"/>
    </source>
</evidence>
<evidence type="ECO:0000256" key="5">
    <source>
        <dbReference type="ARBA" id="ARBA00023098"/>
    </source>
</evidence>
<proteinExistence type="inferred from homology"/>
<evidence type="ECO:0000313" key="12">
    <source>
        <dbReference type="Proteomes" id="UP000249061"/>
    </source>
</evidence>
<keyword evidence="6 10" id="KW-0594">Phospholipid biosynthesis</keyword>
<organism evidence="11 12">
    <name type="scientific">Archangium gephyra</name>
    <dbReference type="NCBI Taxonomy" id="48"/>
    <lineage>
        <taxon>Bacteria</taxon>
        <taxon>Pseudomonadati</taxon>
        <taxon>Myxococcota</taxon>
        <taxon>Myxococcia</taxon>
        <taxon>Myxococcales</taxon>
        <taxon>Cystobacterineae</taxon>
        <taxon>Archangiaceae</taxon>
        <taxon>Archangium</taxon>
    </lineage>
</organism>
<dbReference type="EC" id="2.3.1.274" evidence="8 10"/>
<dbReference type="GO" id="GO:0005737">
    <property type="term" value="C:cytoplasm"/>
    <property type="evidence" value="ECO:0007669"/>
    <property type="project" value="UniProtKB-SubCell"/>
</dbReference>
<keyword evidence="4 10" id="KW-0808">Transferase</keyword>
<dbReference type="UniPathway" id="UPA00085"/>